<dbReference type="EMBL" id="MSTN01000021">
    <property type="protein sequence ID" value="OPD41731.1"/>
    <property type="molecule type" value="Genomic_DNA"/>
</dbReference>
<dbReference type="SUPFAM" id="SSF54897">
    <property type="entry name" value="Protease propeptides/inhibitors"/>
    <property type="match status" value="1"/>
</dbReference>
<sequence length="127" mass="13786">MNKNLVRVPGSERAALPNAKKEDLADPNEKLLVTIVVRRPSTTAKLNSMIEKATNGPLSECGHLSREEFASNHGANLNDLKKVEEFVKKQGLEVKDINITAGTVILAGTGHVHVPEELADIVEALNR</sequence>
<reference evidence="3 5" key="2">
    <citation type="submission" date="2019-03" db="EMBL/GenBank/DDBJ databases">
        <title>Above-ground endophytic microbial communities from plants in different locations in the United States.</title>
        <authorList>
            <person name="Frank C."/>
        </authorList>
    </citation>
    <scope>NUCLEOTIDE SEQUENCE [LARGE SCALE GENOMIC DNA]</scope>
    <source>
        <strain evidence="3 5">LP_2_YM</strain>
    </source>
</reference>
<dbReference type="EMBL" id="SMDG01000046">
    <property type="protein sequence ID" value="TCW43814.1"/>
    <property type="molecule type" value="Genomic_DNA"/>
</dbReference>
<dbReference type="InterPro" id="IPR015366">
    <property type="entry name" value="S53_propep"/>
</dbReference>
<dbReference type="Proteomes" id="UP000190187">
    <property type="component" value="Unassembled WGS sequence"/>
</dbReference>
<comment type="caution">
    <text evidence="3">The sequence shown here is derived from an EMBL/GenBank/DDBJ whole genome shotgun (WGS) entry which is preliminary data.</text>
</comment>
<dbReference type="AlphaFoldDB" id="A0A4R4AUJ5"/>
<name>A0A4R4AUJ5_BACTU</name>
<protein>
    <submittedName>
        <fullName evidence="3">Pro-kumamolisin-like protein</fullName>
    </submittedName>
</protein>
<accession>A0A4R4AUJ5</accession>
<gene>
    <name evidence="2" type="ORF">BVF97_30405</name>
    <name evidence="3" type="ORF">EC910_1469</name>
</gene>
<evidence type="ECO:0000259" key="1">
    <source>
        <dbReference type="Pfam" id="PF09286"/>
    </source>
</evidence>
<evidence type="ECO:0000313" key="5">
    <source>
        <dbReference type="Proteomes" id="UP000295285"/>
    </source>
</evidence>
<evidence type="ECO:0000313" key="4">
    <source>
        <dbReference type="Proteomes" id="UP000190187"/>
    </source>
</evidence>
<dbReference type="RefSeq" id="WP_078994890.1">
    <property type="nucleotide sequence ID" value="NZ_JADCKT010000031.1"/>
</dbReference>
<proteinExistence type="predicted"/>
<dbReference type="GO" id="GO:0008236">
    <property type="term" value="F:serine-type peptidase activity"/>
    <property type="evidence" value="ECO:0007669"/>
    <property type="project" value="InterPro"/>
</dbReference>
<evidence type="ECO:0000313" key="2">
    <source>
        <dbReference type="EMBL" id="OPD41731.1"/>
    </source>
</evidence>
<organism evidence="3 5">
    <name type="scientific">Bacillus thuringiensis</name>
    <dbReference type="NCBI Taxonomy" id="1428"/>
    <lineage>
        <taxon>Bacteria</taxon>
        <taxon>Bacillati</taxon>
        <taxon>Bacillota</taxon>
        <taxon>Bacilli</taxon>
        <taxon>Bacillales</taxon>
        <taxon>Bacillaceae</taxon>
        <taxon>Bacillus</taxon>
        <taxon>Bacillus cereus group</taxon>
    </lineage>
</organism>
<dbReference type="Proteomes" id="UP000295285">
    <property type="component" value="Unassembled WGS sequence"/>
</dbReference>
<feature type="domain" description="Peptidase S53 activation" evidence="1">
    <location>
        <begin position="18"/>
        <end position="109"/>
    </location>
</feature>
<reference evidence="2 4" key="1">
    <citation type="submission" date="2017-01" db="EMBL/GenBank/DDBJ databases">
        <title>Draft Genome Sequence of Bacillus thuringiensis DNG9.</title>
        <authorList>
            <person name="Rosana A.R."/>
            <person name="Daas M.S."/>
            <person name="Acedo J.Z."/>
            <person name="Case R.J."/>
            <person name="Vederas J.C."/>
            <person name="Nateche F."/>
            <person name="Kebbouche-Gana S."/>
        </authorList>
    </citation>
    <scope>NUCLEOTIDE SEQUENCE [LARGE SCALE GENOMIC DNA]</scope>
    <source>
        <strain evidence="2 4">DNG9</strain>
    </source>
</reference>
<dbReference type="Pfam" id="PF09286">
    <property type="entry name" value="Pro-kuma_activ"/>
    <property type="match status" value="1"/>
</dbReference>
<evidence type="ECO:0000313" key="3">
    <source>
        <dbReference type="EMBL" id="TCW43814.1"/>
    </source>
</evidence>